<feature type="region of interest" description="Disordered" evidence="15">
    <location>
        <begin position="4351"/>
        <end position="4386"/>
    </location>
</feature>
<dbReference type="Pfam" id="PF08659">
    <property type="entry name" value="KR"/>
    <property type="match status" value="3"/>
</dbReference>
<feature type="active site" description="Proton donor; for dehydratase activity" evidence="14">
    <location>
        <position position="2765"/>
    </location>
</feature>
<dbReference type="Gene3D" id="3.10.129.110">
    <property type="entry name" value="Polyketide synthase dehydratase"/>
    <property type="match status" value="3"/>
</dbReference>
<evidence type="ECO:0000313" key="19">
    <source>
        <dbReference type="EMBL" id="TCO60800.1"/>
    </source>
</evidence>
<dbReference type="GO" id="GO:0004312">
    <property type="term" value="F:fatty acid synthase activity"/>
    <property type="evidence" value="ECO:0007669"/>
    <property type="project" value="TreeGrafter"/>
</dbReference>
<keyword evidence="20" id="KW-1185">Reference proteome</keyword>
<dbReference type="FunFam" id="3.40.47.10:FF:000019">
    <property type="entry name" value="Polyketide synthase type I"/>
    <property type="match status" value="3"/>
</dbReference>
<feature type="compositionally biased region" description="Low complexity" evidence="15">
    <location>
        <begin position="4356"/>
        <end position="4386"/>
    </location>
</feature>
<dbReference type="InterPro" id="IPR057326">
    <property type="entry name" value="KR_dom"/>
</dbReference>
<dbReference type="InterPro" id="IPR006162">
    <property type="entry name" value="Ppantetheine_attach_site"/>
</dbReference>
<dbReference type="RefSeq" id="WP_207926079.1">
    <property type="nucleotide sequence ID" value="NZ_SLWS01000003.1"/>
</dbReference>
<dbReference type="InterPro" id="IPR014043">
    <property type="entry name" value="Acyl_transferase_dom"/>
</dbReference>
<evidence type="ECO:0000256" key="4">
    <source>
        <dbReference type="ARBA" id="ARBA00022679"/>
    </source>
</evidence>
<proteinExistence type="predicted"/>
<evidence type="ECO:0000259" key="18">
    <source>
        <dbReference type="PROSITE" id="PS52019"/>
    </source>
</evidence>
<keyword evidence="8" id="KW-0012">Acyltransferase</keyword>
<keyword evidence="2" id="KW-0596">Phosphopantetheine</keyword>
<feature type="region of interest" description="N-terminal hotdog fold" evidence="14">
    <location>
        <begin position="4235"/>
        <end position="4358"/>
    </location>
</feature>
<dbReference type="InterPro" id="IPR049900">
    <property type="entry name" value="PKS_mFAS_DH"/>
</dbReference>
<evidence type="ECO:0000256" key="13">
    <source>
        <dbReference type="ARBA" id="ARBA00066981"/>
    </source>
</evidence>
<keyword evidence="4 19" id="KW-0808">Transferase</keyword>
<comment type="catalytic activity">
    <reaction evidence="9">
        <text>6 (S)-methylmalonyl-CoA + propanoyl-CoA + 6 NADPH + 12 H(+) = 6-deoxyerythronolide B + 6 CO2 + 6 NADP(+) + 7 CoA + H2O</text>
        <dbReference type="Rhea" id="RHEA:23068"/>
        <dbReference type="ChEBI" id="CHEBI:15377"/>
        <dbReference type="ChEBI" id="CHEBI:15378"/>
        <dbReference type="ChEBI" id="CHEBI:16089"/>
        <dbReference type="ChEBI" id="CHEBI:16526"/>
        <dbReference type="ChEBI" id="CHEBI:57287"/>
        <dbReference type="ChEBI" id="CHEBI:57327"/>
        <dbReference type="ChEBI" id="CHEBI:57392"/>
        <dbReference type="ChEBI" id="CHEBI:57783"/>
        <dbReference type="ChEBI" id="CHEBI:58349"/>
        <dbReference type="EC" id="2.3.1.94"/>
    </reaction>
</comment>
<dbReference type="InterPro" id="IPR014030">
    <property type="entry name" value="Ketoacyl_synth_N"/>
</dbReference>
<dbReference type="GO" id="GO:0031177">
    <property type="term" value="F:phosphopantetheine binding"/>
    <property type="evidence" value="ECO:0007669"/>
    <property type="project" value="InterPro"/>
</dbReference>
<feature type="active site" description="Proton acceptor; for dehydratase activity" evidence="14">
    <location>
        <position position="948"/>
    </location>
</feature>
<sequence length="5112" mass="537471">MSDNEEKLLTYLKKVTADLRTTQRRLRDTEAAGVEPIAIVGMACRYPGGVSSPEELWALVADGRDAIAEFPTDRGWDLSALYDPDPNARGTSYVRHGGFIDDAGHFDAAFFGISPREARIMDPQHRLLLETAWEAVERAGIDPVALRGSRTGVFAGVTGQEYASLRYPEPEADGFLLTGASTSVASGRIAYVLGLEGPAVSIDTACSSSLVALHMAVQSLRTGECDLALAGGVAIMATPATFTEFSRQQGLSPDGRCKSFAAGADGTGFAEGVGLLLVERLSDAEANGHTVLAVVRGSAVNQDGASNGLTAPHGPSQQRAIRAALANARLASSEIDAVEAHGTGTTLGDPIEAQALLATYGQGRAVPLWLGSVKSNIGHAQQAAGVAGVIKMVEAMRHGHLPKTLHVDSPTSAVDWDSGALALLTELHAWPETGRPRRAAVSSFGVSGTNAHVVLEQAPVTEESTVDVSVPWLISARSEAALRAQAARLADHVAAHPEPGVGHALATSRAHHELRAAVLVGDGMVGGIVTALSAFADGDTVPDIVRAATVEPGKVAFLFTGQGSQRPGMGQELYTAFPVFAQAFDDVCEHFDLPVKDVVFGTERSNHAADLLADTRYTQAGLFALETALYRLLTSWGCAPDMLAGHSIGEITAAHVAGVLDLADATLLVATRARLMHGLPSGAMVVVQANEEEIAGSLAGHEHAVSIAALNSPSSTTISGDPAVVEQIAEHWRAEGRKTKRLRVERAFHSPHLDPVLEEFAAVAAGLTFHRPTLPIVSNRTGQLADPDELRTPEYWVRHAREAVRFHDSVQTLRAAGVVTFLELGPDSTLSTLVAEGDEPSAAVSVLRPNRPELDTAYNALAVVHVNGVDVDWKAVLPSARPVALPTYAFQREQYWLEATAATGSPQGLGLDAAGHPLVSAVVELPGDGGYVFTGRLSLRTHPWLADHTVHGSVVVPGTAFADLLTHAAAQAGCTEVADLTLENPLVIPPDDDVQLRVTIGAADEFGRRPANVYTRLDSEWIRHVSGVLSTAGSMPAVSGEAWPPPGAEPVELVDVYERFAEIGLAYGPLFQGLRSVWRHGDDLLAEVSLPDGTDVDGFGIHPALLDAALHPLALAAITDGVRVPFAFTGLTLHATGAASVRVRLSPNGTDAFSLTVTDPAGAPVAEVATVAFRPLLAIPGSQQTSYSMEWRPLPLPAETVPVAVVDDFENVDGVPAMWFRGAEGDARRLTLAALDVIQKFLADERFVDTPLVVLTQADDLAAAGVRGLVRSAQLENPGRLVLADIDGSLDLLPAALATGEPHFALRNGTLSVPRLVRVTEPDSEPIVFDPQGTVLVTGGTGTLGSLVAEHLVTQHGVRRLLVLSRSGRVNDRLASLDAEVTVKACDLADRDALAAVLADVPAEHPLTAVIHAAGTLADTTFTSLTADQVDAVWAPKAAGAWHLHELTQDLAAFVLFSSVAGTLGNPGQANYAAANAFLDALAVHRRAAGLPATSLSWGLWAQTSAMTGELDTARIAGRGLVPLTTEEGLAHFDAALQQGSPAHAIPVRFDLAALSARPDVPAPLRGLVRKPVRRAAGESWAGKLAGLSEDEQRQRLADLVRASIAAVLGHQDGHSVEVGRSFQDLGFDSLTAVELRNRLGTVTGLRLPATLIFDYPTPVALAEQLRDRLLGAKTDPRTTVVSASDEPIAIVGMACRYPGGATSPERLWQLVADGVDAIGDFPRTRGWNVDDLYDADPEKTGKTYTRTGGFLYDADHFDPEFFGISPREALAIDPQQRLLLEITWETLENAGITPETLHGSRTGVFTGIMYGDYGGRLLDRAPDGFEGYLGTGSSYSIASGRISYTFGFEGPAITVDTACSSSLVALHLAANAIRTGECDLALAGGATVMATPGPFVELSRQGALSPDGRCKSFAATANGAGWGEGAGLLLLERLSDAQAKGHRVLALIKGSAVNQDGASNGLTAPNGPAQQRVIRQALANAGLTPADVDAVEAHGTGTKLGDPIEAQALIATYGENRPSDRPLWLGSIKSNIGHTQAAAGAAGIIKMIQALRHNELPRTLHIDQPTPNVDWADSGVSLLTSPVPWQENGHPRRAAVSSFGISGTNAHLILEQAPPVRQSTSDTVCIIPWLLSARTPAALSDQASRLAEFVTANPDVDVAEIAHTLATTRTHHDHRAAVSGADRAQLLSALAGGELPVGVVRGRVRDGGTVFVFPGQGSQWPEMAAGLLESSAVFRANAEACDAALRPYLDWSVLDVLRGAPDAPPLSRVDVVQPALFTMMVSLARVWQSHGIQPDAVVGHSQGEIAAACVAGGLTIDDAAKIVALRSQAWLTLAGQGGMISVNADAARLDKHLEPWREHLAIAAVNSPTLTTVAGSPAALAELSAHLTDQGIHTRTIKGIDTAGHSPQVDGLREHLLTVLAGLSPRTSDIPFYSTVTGAQMDTAGLDTAYWYRNMREPVLFYDAVQALLADGHRTFVEPSPHPMLVSSVQETAADRDIDAGVLGTLRRGEGGEPRVHVALAEAHANGVHVDWQRLLGPAQQVDLPTYAFQHRPYWLDRAAGGSDVTAAGLDHTDHPLLGAVTELPDGGHLCTGRISLASHAWLAEHAVGGTPLLPGTAFLELALHAAGGGRVEELTLQAPLLLPADGAVQLQVVTGPPGDTQTITIRSRATGDDSVWIEHATGLLGPESSDVDDLGAWPPVGATPIDVDDAYPRLADRGLDYGPAFQGLRAAWQRGETVYAEVDLGEDQQADAARFGIHPALLDTALHPLALGADDDIIRLPFSWAGVTRHSTGATALRVRLTPAADGTIALLVADSTGTPVVTVDALTVRPLESDKLGPLRNSMFHVVWNPVPTRTAAPTDVVVAEYTPTPGTPEAQAHTATHQILAVLQDFLATEDQTHLVVVTRGAIAVNGEDVDPAAAAVWGLVRAAQSETPDRIVLVDLPGSERDGLAEALATGEPQVAVREGVAYAPRLVRPELDDHTTVFSPQGTVLVTGGTGTLGGLVAEHLVTRHNVRRLLLVSRSGPAAAGVPELTARLTALGADVIVRACDLADRDAVAGLLAEHPVSAVIHAAAVLDDAIVGSLTPERLDTVLRAKADAAWHLHELTQDLDAFVLFSSLTGTLGNPGQANYAAANAFLDALAVHRHANGLPATSLAWGLWAETSASSASLTATDHRRITRNGLTALTTADGLALFDAALAADRATLVPAALDFRALRASGSVPSILSGLITTSTRRGDQPGRALLRRLAGLADAEQLRVLVELVRAQTAAILGHDNPDSIDADRPFQELGFDSLTSVEMRNRLGTTIGQRMPVTLVFDHPTPAALAAYLRTLLVTGETAAVVPAAAAMLDEPIAIVAMACRYPGGVSTPDDLWRLVADGVDAIGEFPSTRGWNVDDLYDIDPDKPGKTYARTGGFLYDADHFDPDFFGISPREALAIDPQQRLLLEITWETLENAGIRPDSLRGSRTGVFAGIMYNDYAGRLLSRIPPGFEGYIGTGSSQSVASGRISYTFGFEGPAISIDTACSSSLVAIHQAAQALRGGECDLALAGGVTVMATPTLFTEFSRQRALSPDGRCRSFAAGADGTGFSEGAGLVLLERLSDAQANGHHVLAVVRGSAVNQDGASNGLTAPNGSSQQRVIQQALANARLTPSDVDAVEAHGTGTTLGDPIEAQALITIYGRDRAVPLRLGSVKSNIGHTQAAAGVAGVIKMIQALRHNELPQTLHIDEPTPNVDWTDGVSLLTSAVPWPENGHPRRAAVSSFGISGTNAHLIIEQAPPTEQSISDTVCTIPWLLSAKTPAALRDQATRLRAFAETGPEVQIADIGWSLATGRTHHRYRASVTADNREDLVAGLAAVAADVPHPTTSRGNLFGAGRTAFLFTGQGSQHPGMGQGLYATFPVFAEAFDEVCALLDQHLDQPIREIDPALLDQTRYTQPALFALEVALHRLVQSWGITPDYVAGHSIGELTAAHIAGVFDLHDACLLVTTRARLMQEAPTHGAMAAIEATETDILPHLNADTVTIAALNGPQSTVVSGDADAVAKILDHFRSIGRKTRKLTVSHAFHSPHMAGMLDEFGRTAEKVTYRPPTIPVVSNVTGHLAEPDQIATPEYWVRHVREAVRFHDGIRTLNAHGVTTYLELGPDGVLTAMVEESLFDTGQAVPVAVLRRGRDEPGTAMAAIAAAHTRGALPVDWERVFAHTGANRITLPTYAFQRDSYWLPMSPVDSVGLRPSGHPLLSTGTDLPDTGGLLFTGTVSRHTHPWLTGHAVHGTVLLPGTAFVDFALHAADRVGGVHVRDLTLEAPLVLPVDGSVRVQVTVGGPDEAGTRSLSVHSCPADEEGQWVRHATGTLDSAEPSDSAGLAAPAASASLAGPAGSPAPANLAGSPTQAAPADLAVWPPAATPVDLTDCYQRLADLGLDYGPDFQCLRAAWRQGDTLFAEVELPSDPTGFAVHPALLDSALHLLALEAGGDTVQLPFSWTGLTQHRPGTAALRVRLTLKDTIALSVADATGDPVLTVDALAVRPVDPSRFAPVRNESLFGLRWHTVTPTGSCRMAVLDGDLASITESDEPMVIIARQNGTAPDETAHRVLALVQAFLADDRFANDRLAIVTRGAVAAGDEDVRDLAASPVWGLVRTAQNEHPGRFVLADVDDHVESEEALAAALGSGEPQFALREGATLVPRLARVTADPVSLDGTVLITGGTGTLGGLLARHLVDKHGVERLLLVSRSGMDAEGAAQLKADLSEQGADVTIAKCDIADRDALASLLAEHPISAVVHAAGVTDDAVTTSLTAQHFDTVLPSKVDAAWNLHDLTHDLSAFVLFSSAAGIVGNPGQGNYAAANTFLDSLAAHRRANGLPAISLAWGQWAADSALTTQLSATDQQRLSRGGLKPLPTEEALALFDAALGANEPLLVPARVDLAALRGMAGALPPILRDLVPARRVEVAQPGRLDTRLATLSRAEQDRTLLDLVASRIAVVLGHGSAHAIDPARPFQDLGFDSLTSVELRNMLSQATGLRLPATLTFDHPTPAALVAHLRAELLPDVPTEDETLRQAIAAIPLARLRDAGLLAALTRLAGADTGPDVDLLDDIRTADVDDLVQRALAGHDLRGTP</sequence>
<feature type="region of interest" description="N-terminal hotdog fold" evidence="14">
    <location>
        <begin position="916"/>
        <end position="1036"/>
    </location>
</feature>
<dbReference type="CDD" id="cd08956">
    <property type="entry name" value="KR_3_FAS_SDR_x"/>
    <property type="match status" value="3"/>
</dbReference>
<evidence type="ECO:0000256" key="15">
    <source>
        <dbReference type="SAM" id="MobiDB-lite"/>
    </source>
</evidence>
<dbReference type="InterPro" id="IPR049552">
    <property type="entry name" value="PKS_DH_N"/>
</dbReference>
<dbReference type="Gene3D" id="3.40.47.10">
    <property type="match status" value="3"/>
</dbReference>
<keyword evidence="5" id="KW-0677">Repeat</keyword>
<dbReference type="PANTHER" id="PTHR43775">
    <property type="entry name" value="FATTY ACID SYNTHASE"/>
    <property type="match status" value="1"/>
</dbReference>
<dbReference type="Gene3D" id="3.40.366.10">
    <property type="entry name" value="Malonyl-Coenzyme A Acyl Carrier Protein, domain 2"/>
    <property type="match status" value="3"/>
</dbReference>
<comment type="caution">
    <text evidence="19">The sequence shown here is derived from an EMBL/GenBank/DDBJ whole genome shotgun (WGS) entry which is preliminary data.</text>
</comment>
<dbReference type="SMART" id="SM00827">
    <property type="entry name" value="PKS_AT"/>
    <property type="match status" value="3"/>
</dbReference>
<protein>
    <recommendedName>
        <fullName evidence="13">6-deoxyerythronolide-B synthase</fullName>
        <ecNumber evidence="13">2.3.1.94</ecNumber>
    </recommendedName>
</protein>
<dbReference type="Gene3D" id="1.10.1200.10">
    <property type="entry name" value="ACP-like"/>
    <property type="match status" value="3"/>
</dbReference>
<dbReference type="Proteomes" id="UP000295680">
    <property type="component" value="Unassembled WGS sequence"/>
</dbReference>
<dbReference type="EMBL" id="SLWS01000003">
    <property type="protein sequence ID" value="TCO60800.1"/>
    <property type="molecule type" value="Genomic_DNA"/>
</dbReference>
<dbReference type="SMART" id="SM00826">
    <property type="entry name" value="PKS_DH"/>
    <property type="match status" value="3"/>
</dbReference>
<dbReference type="EC" id="2.3.1.94" evidence="13"/>
<dbReference type="InterPro" id="IPR050091">
    <property type="entry name" value="PKS_NRPS_Biosynth_Enz"/>
</dbReference>
<name>A0A4V2S7T3_9PSEU</name>
<dbReference type="InterPro" id="IPR055123">
    <property type="entry name" value="SpnB-like_Rossmann"/>
</dbReference>
<dbReference type="Pfam" id="PF16197">
    <property type="entry name" value="KAsynt_C_assoc"/>
    <property type="match status" value="1"/>
</dbReference>
<feature type="region of interest" description="N-terminal hotdog fold" evidence="14">
    <location>
        <begin position="2576"/>
        <end position="2693"/>
    </location>
</feature>
<dbReference type="InterPro" id="IPR016035">
    <property type="entry name" value="Acyl_Trfase/lysoPLipase"/>
</dbReference>
<feature type="domain" description="Ketosynthase family 3 (KS3)" evidence="17">
    <location>
        <begin position="1686"/>
        <end position="2113"/>
    </location>
</feature>
<feature type="region of interest" description="C-terminal hotdog fold" evidence="14">
    <location>
        <begin position="2704"/>
        <end position="2840"/>
    </location>
</feature>
<dbReference type="GO" id="GO:0047879">
    <property type="term" value="F:erythronolide synthase activity"/>
    <property type="evidence" value="ECO:0007669"/>
    <property type="project" value="UniProtKB-EC"/>
</dbReference>
<dbReference type="Pfam" id="PF21089">
    <property type="entry name" value="PKS_DH_N"/>
    <property type="match status" value="3"/>
</dbReference>
<dbReference type="InterPro" id="IPR016036">
    <property type="entry name" value="Malonyl_transacylase_ACP-bd"/>
</dbReference>
<comment type="pathway">
    <text evidence="11">Antibiotic biosynthesis; erythromycin biosynthesis.</text>
</comment>
<dbReference type="Gene3D" id="3.30.70.3290">
    <property type="match status" value="3"/>
</dbReference>
<keyword evidence="6" id="KW-0045">Antibiotic biosynthesis</keyword>
<dbReference type="InterPro" id="IPR020807">
    <property type="entry name" value="PKS_DH"/>
</dbReference>
<dbReference type="InterPro" id="IPR036736">
    <property type="entry name" value="ACP-like_sf"/>
</dbReference>
<dbReference type="Pfam" id="PF00550">
    <property type="entry name" value="PP-binding"/>
    <property type="match status" value="3"/>
</dbReference>
<dbReference type="SMART" id="SM01294">
    <property type="entry name" value="PKS_PP_betabranch"/>
    <property type="match status" value="3"/>
</dbReference>
<dbReference type="InterPro" id="IPR016039">
    <property type="entry name" value="Thiolase-like"/>
</dbReference>
<dbReference type="InterPro" id="IPR014031">
    <property type="entry name" value="Ketoacyl_synth_C"/>
</dbReference>
<feature type="domain" description="Ketosynthase family 3 (KS3)" evidence="17">
    <location>
        <begin position="34"/>
        <end position="457"/>
    </location>
</feature>
<dbReference type="SUPFAM" id="SSF47336">
    <property type="entry name" value="ACP-like"/>
    <property type="match status" value="3"/>
</dbReference>
<feature type="domain" description="PKS/mFAS DH" evidence="18">
    <location>
        <begin position="916"/>
        <end position="1182"/>
    </location>
</feature>
<dbReference type="InterPro" id="IPR036291">
    <property type="entry name" value="NAD(P)-bd_dom_sf"/>
</dbReference>
<evidence type="ECO:0000256" key="1">
    <source>
        <dbReference type="ARBA" id="ARBA00001957"/>
    </source>
</evidence>
<dbReference type="InterPro" id="IPR032821">
    <property type="entry name" value="PKS_assoc"/>
</dbReference>
<evidence type="ECO:0000256" key="6">
    <source>
        <dbReference type="ARBA" id="ARBA00023194"/>
    </source>
</evidence>
<evidence type="ECO:0000256" key="14">
    <source>
        <dbReference type="PROSITE-ProRule" id="PRU01363"/>
    </source>
</evidence>
<feature type="active site" description="Proton donor; for dehydratase activity" evidence="14">
    <location>
        <position position="4459"/>
    </location>
</feature>
<evidence type="ECO:0000313" key="20">
    <source>
        <dbReference type="Proteomes" id="UP000295680"/>
    </source>
</evidence>
<feature type="domain" description="PKS/mFAS DH" evidence="18">
    <location>
        <begin position="2576"/>
        <end position="2840"/>
    </location>
</feature>
<dbReference type="PROSITE" id="PS52019">
    <property type="entry name" value="PKS_MFAS_DH"/>
    <property type="match status" value="3"/>
</dbReference>
<dbReference type="Pfam" id="PF00109">
    <property type="entry name" value="ketoacyl-synt"/>
    <property type="match status" value="3"/>
</dbReference>
<dbReference type="PROSITE" id="PS00606">
    <property type="entry name" value="KS3_1"/>
    <property type="match status" value="3"/>
</dbReference>
<dbReference type="InterPro" id="IPR013968">
    <property type="entry name" value="PKS_KR"/>
</dbReference>
<dbReference type="InterPro" id="IPR018201">
    <property type="entry name" value="Ketoacyl_synth_AS"/>
</dbReference>
<dbReference type="SUPFAM" id="SSF52151">
    <property type="entry name" value="FabD/lysophospholipase-like"/>
    <property type="match status" value="3"/>
</dbReference>
<dbReference type="InterPro" id="IPR049551">
    <property type="entry name" value="PKS_DH_C"/>
</dbReference>
<dbReference type="SMART" id="SM00822">
    <property type="entry name" value="PKS_KR"/>
    <property type="match status" value="3"/>
</dbReference>
<feature type="domain" description="Carrier" evidence="16">
    <location>
        <begin position="4965"/>
        <end position="5040"/>
    </location>
</feature>
<dbReference type="PROSITE" id="PS00012">
    <property type="entry name" value="PHOSPHOPANTETHEINE"/>
    <property type="match status" value="3"/>
</dbReference>
<dbReference type="GO" id="GO:0006633">
    <property type="term" value="P:fatty acid biosynthetic process"/>
    <property type="evidence" value="ECO:0007669"/>
    <property type="project" value="InterPro"/>
</dbReference>
<evidence type="ECO:0000256" key="9">
    <source>
        <dbReference type="ARBA" id="ARBA00052442"/>
    </source>
</evidence>
<feature type="domain" description="Carrier" evidence="16">
    <location>
        <begin position="3261"/>
        <end position="3336"/>
    </location>
</feature>
<feature type="domain" description="Ketosynthase family 3 (KS3)" evidence="17">
    <location>
        <begin position="3353"/>
        <end position="3777"/>
    </location>
</feature>
<evidence type="ECO:0000259" key="17">
    <source>
        <dbReference type="PROSITE" id="PS52004"/>
    </source>
</evidence>
<dbReference type="SMART" id="SM00825">
    <property type="entry name" value="PKS_KS"/>
    <property type="match status" value="3"/>
</dbReference>
<evidence type="ECO:0000256" key="5">
    <source>
        <dbReference type="ARBA" id="ARBA00022737"/>
    </source>
</evidence>
<gene>
    <name evidence="19" type="ORF">EV192_103378</name>
</gene>
<dbReference type="FunFam" id="3.40.366.10:FF:000002">
    <property type="entry name" value="Probable polyketide synthase 2"/>
    <property type="match status" value="2"/>
</dbReference>
<feature type="active site" description="Proton acceptor; for dehydratase activity" evidence="14">
    <location>
        <position position="4267"/>
    </location>
</feature>
<dbReference type="InterPro" id="IPR001227">
    <property type="entry name" value="Ac_transferase_dom_sf"/>
</dbReference>
<dbReference type="Pfam" id="PF00698">
    <property type="entry name" value="Acyl_transf_1"/>
    <property type="match status" value="3"/>
</dbReference>
<feature type="active site" description="Proton donor; for dehydratase activity" evidence="14">
    <location>
        <position position="1107"/>
    </location>
</feature>
<dbReference type="GO" id="GO:0033068">
    <property type="term" value="P:macrolide biosynthetic process"/>
    <property type="evidence" value="ECO:0007669"/>
    <property type="project" value="UniProtKB-ARBA"/>
</dbReference>
<evidence type="ECO:0000256" key="11">
    <source>
        <dbReference type="ARBA" id="ARBA00060622"/>
    </source>
</evidence>
<dbReference type="CDD" id="cd00833">
    <property type="entry name" value="PKS"/>
    <property type="match status" value="3"/>
</dbReference>
<evidence type="ECO:0000256" key="10">
    <source>
        <dbReference type="ARBA" id="ARBA00060158"/>
    </source>
</evidence>
<feature type="region of interest" description="C-terminal hotdog fold" evidence="14">
    <location>
        <begin position="1048"/>
        <end position="1182"/>
    </location>
</feature>
<dbReference type="SUPFAM" id="SSF53901">
    <property type="entry name" value="Thiolase-like"/>
    <property type="match status" value="3"/>
</dbReference>
<feature type="region of interest" description="C-terminal hotdog fold" evidence="14">
    <location>
        <begin position="4402"/>
        <end position="4532"/>
    </location>
</feature>
<dbReference type="FunFam" id="1.10.1200.10:FF:000007">
    <property type="entry name" value="Probable polyketide synthase pks17"/>
    <property type="match status" value="3"/>
</dbReference>
<dbReference type="Pfam" id="PF14765">
    <property type="entry name" value="PS-DH"/>
    <property type="match status" value="3"/>
</dbReference>
<dbReference type="InterPro" id="IPR020841">
    <property type="entry name" value="PKS_Beta-ketoAc_synthase_dom"/>
</dbReference>
<feature type="active site" description="Proton acceptor; for dehydratase activity" evidence="14">
    <location>
        <position position="2607"/>
    </location>
</feature>
<dbReference type="GO" id="GO:0004315">
    <property type="term" value="F:3-oxoacyl-[acyl-carrier-protein] synthase activity"/>
    <property type="evidence" value="ECO:0007669"/>
    <property type="project" value="InterPro"/>
</dbReference>
<feature type="domain" description="PKS/mFAS DH" evidence="18">
    <location>
        <begin position="4235"/>
        <end position="4532"/>
    </location>
</feature>
<dbReference type="SMART" id="SM00823">
    <property type="entry name" value="PKS_PP"/>
    <property type="match status" value="3"/>
</dbReference>
<dbReference type="Pfam" id="PF08990">
    <property type="entry name" value="Docking"/>
    <property type="match status" value="1"/>
</dbReference>
<dbReference type="InterPro" id="IPR042104">
    <property type="entry name" value="PKS_dehydratase_sf"/>
</dbReference>
<dbReference type="SUPFAM" id="SSF55048">
    <property type="entry name" value="Probable ACP-binding domain of malonyl-CoA ACP transacylase"/>
    <property type="match status" value="3"/>
</dbReference>
<comment type="function">
    <text evidence="10">Involved in the biosynthesis of antibiotic erythromycin via the biosynthesis of its aglycone precursor, 6-deoxyerythronolide B (6-dEB).</text>
</comment>
<dbReference type="Pfam" id="PF22953">
    <property type="entry name" value="SpnB_Rossmann"/>
    <property type="match status" value="3"/>
</dbReference>
<dbReference type="PROSITE" id="PS52004">
    <property type="entry name" value="KS3_2"/>
    <property type="match status" value="3"/>
</dbReference>
<dbReference type="Pfam" id="PF22621">
    <property type="entry name" value="CurL-like_PKS_C"/>
    <property type="match status" value="2"/>
</dbReference>
<comment type="cofactor">
    <cofactor evidence="1">
        <name>pantetheine 4'-phosphate</name>
        <dbReference type="ChEBI" id="CHEBI:47942"/>
    </cofactor>
</comment>
<keyword evidence="3" id="KW-0597">Phosphoprotein</keyword>
<dbReference type="Gene3D" id="3.40.50.720">
    <property type="entry name" value="NAD(P)-binding Rossmann-like Domain"/>
    <property type="match status" value="3"/>
</dbReference>
<reference evidence="19 20" key="1">
    <citation type="submission" date="2019-03" db="EMBL/GenBank/DDBJ databases">
        <title>Genomic Encyclopedia of Type Strains, Phase IV (KMG-IV): sequencing the most valuable type-strain genomes for metagenomic binning, comparative biology and taxonomic classification.</title>
        <authorList>
            <person name="Goeker M."/>
        </authorList>
    </citation>
    <scope>NUCLEOTIDE SEQUENCE [LARGE SCALE GENOMIC DNA]</scope>
    <source>
        <strain evidence="19 20">DSM 45934</strain>
    </source>
</reference>
<evidence type="ECO:0000256" key="12">
    <source>
        <dbReference type="ARBA" id="ARBA00063272"/>
    </source>
</evidence>
<accession>A0A4V2S7T3</accession>
<dbReference type="Pfam" id="PF02801">
    <property type="entry name" value="Ketoacyl-synt_C"/>
    <property type="match status" value="3"/>
</dbReference>
<evidence type="ECO:0000256" key="8">
    <source>
        <dbReference type="ARBA" id="ARBA00023315"/>
    </source>
</evidence>
<dbReference type="InterPro" id="IPR009081">
    <property type="entry name" value="PP-bd_ACP"/>
</dbReference>
<dbReference type="InterPro" id="IPR015083">
    <property type="entry name" value="NorB/c/GfsB-D-like_docking"/>
</dbReference>
<dbReference type="PANTHER" id="PTHR43775:SF51">
    <property type="entry name" value="INACTIVE PHENOLPHTHIOCEROL SYNTHESIS POLYKETIDE SYNTHASE TYPE I PKS1-RELATED"/>
    <property type="match status" value="1"/>
</dbReference>
<evidence type="ECO:0000256" key="7">
    <source>
        <dbReference type="ARBA" id="ARBA00023268"/>
    </source>
</evidence>
<dbReference type="SUPFAM" id="SSF51735">
    <property type="entry name" value="NAD(P)-binding Rossmann-fold domains"/>
    <property type="match status" value="6"/>
</dbReference>
<evidence type="ECO:0000256" key="3">
    <source>
        <dbReference type="ARBA" id="ARBA00022553"/>
    </source>
</evidence>
<dbReference type="PROSITE" id="PS50075">
    <property type="entry name" value="CARRIER"/>
    <property type="match status" value="3"/>
</dbReference>
<dbReference type="InterPro" id="IPR020806">
    <property type="entry name" value="PKS_PP-bd"/>
</dbReference>
<organism evidence="19 20">
    <name type="scientific">Actinocrispum wychmicini</name>
    <dbReference type="NCBI Taxonomy" id="1213861"/>
    <lineage>
        <taxon>Bacteria</taxon>
        <taxon>Bacillati</taxon>
        <taxon>Actinomycetota</taxon>
        <taxon>Actinomycetes</taxon>
        <taxon>Pseudonocardiales</taxon>
        <taxon>Pseudonocardiaceae</taxon>
        <taxon>Actinocrispum</taxon>
    </lineage>
</organism>
<keyword evidence="7" id="KW-0511">Multifunctional enzyme</keyword>
<evidence type="ECO:0000259" key="16">
    <source>
        <dbReference type="PROSITE" id="PS50075"/>
    </source>
</evidence>
<comment type="subunit">
    <text evidence="12">Homodimer. Erythronolide synthase is composed of EryAI, EryAII and EryAIII multimodular (2 modules) polypeptides each coding for a functional synthase subunit which participates in 2 of the six FAS-like elongation steps required for formation of the polyketide. Module 1, 2, 3, 4, 5, and 6 participating in biosynthesis steps 1, 2, 3, 4, 5, and 6, respectively.</text>
</comment>
<feature type="domain" description="Carrier" evidence="16">
    <location>
        <begin position="1595"/>
        <end position="1670"/>
    </location>
</feature>
<evidence type="ECO:0000256" key="2">
    <source>
        <dbReference type="ARBA" id="ARBA00022450"/>
    </source>
</evidence>